<dbReference type="GO" id="GO:0032027">
    <property type="term" value="F:myosin light chain binding"/>
    <property type="evidence" value="ECO:0007669"/>
    <property type="project" value="InterPro"/>
</dbReference>
<dbReference type="AlphaFoldDB" id="A0AAD7RJV9"/>
<evidence type="ECO:0000256" key="3">
    <source>
        <dbReference type="SAM" id="MobiDB-lite"/>
    </source>
</evidence>
<dbReference type="InterPro" id="IPR042769">
    <property type="entry name" value="SPATA6_fam"/>
</dbReference>
<dbReference type="EMBL" id="JAINUG010000255">
    <property type="protein sequence ID" value="KAJ8385237.1"/>
    <property type="molecule type" value="Genomic_DNA"/>
</dbReference>
<comment type="caution">
    <text evidence="5">The sequence shown here is derived from an EMBL/GenBank/DDBJ whole genome shotgun (WGS) entry which is preliminary data.</text>
</comment>
<dbReference type="InterPro" id="IPR032732">
    <property type="entry name" value="SPATA6_N"/>
</dbReference>
<evidence type="ECO:0000256" key="1">
    <source>
        <dbReference type="ARBA" id="ARBA00006215"/>
    </source>
</evidence>
<protein>
    <recommendedName>
        <fullName evidence="4">Spermatogenesis-associated protein 6 N-terminal domain-containing protein</fullName>
    </recommendedName>
</protein>
<dbReference type="PANTHER" id="PTHR16435:SF5">
    <property type="entry name" value="SPERMATOGENESIS ASSOCIATED 6-LIKE PROTEIN"/>
    <property type="match status" value="1"/>
</dbReference>
<sequence length="386" mass="42882">MFQKATKVVVDLHLRAVTCPGVFLAAKDDIYLSVCILGHYKKSECLSSIFPLQFNERMRFEKVFKEVSDPAAVAELLESEKVKFELIQLIPPAGESIAYLEEEARTFLFPEPRLVPSSPGVGRVVLMTRAPNFPGIAPRVEFSTRTTIMECSAKSQNAITLSLPLRTVAKKVNNKKAGKRVCAEAQKPGGSVGRKKASRGVVWAPELREEEPRSRSQSPFAAGLRALKDSHGHSPRPGTLRPTSRKGGSKPELEMNGASSERRQKSPQHLPPSALMQEHLRRIADSRASINRSCSSGWAQEPVEYESWSPGPDDSAYSTANRSQRRPESQGRYRSPDSQHMWEEIHQRVRALLTTSTALNRLTYGATDSEIDDVMGRRCSQRACPT</sequence>
<name>A0AAD7RJV9_9TELE</name>
<feature type="region of interest" description="Disordered" evidence="3">
    <location>
        <begin position="302"/>
        <end position="339"/>
    </location>
</feature>
<feature type="region of interest" description="Disordered" evidence="3">
    <location>
        <begin position="175"/>
        <end position="274"/>
    </location>
</feature>
<dbReference type="Pfam" id="PF14909">
    <property type="entry name" value="SPATA6"/>
    <property type="match status" value="1"/>
</dbReference>
<keyword evidence="6" id="KW-1185">Reference proteome</keyword>
<feature type="compositionally biased region" description="Basic and acidic residues" evidence="3">
    <location>
        <begin position="325"/>
        <end position="339"/>
    </location>
</feature>
<comment type="similarity">
    <text evidence="1">Belongs to the SPATA6 family.</text>
</comment>
<keyword evidence="2" id="KW-0597">Phosphoprotein</keyword>
<evidence type="ECO:0000313" key="5">
    <source>
        <dbReference type="EMBL" id="KAJ8385237.1"/>
    </source>
</evidence>
<evidence type="ECO:0000256" key="2">
    <source>
        <dbReference type="ARBA" id="ARBA00022553"/>
    </source>
</evidence>
<evidence type="ECO:0000313" key="6">
    <source>
        <dbReference type="Proteomes" id="UP001221898"/>
    </source>
</evidence>
<dbReference type="PANTHER" id="PTHR16435">
    <property type="entry name" value="SPERMATOGENESIS-ASSOCIATED PROTEIN 6 SPATA6"/>
    <property type="match status" value="1"/>
</dbReference>
<feature type="domain" description="Spermatogenesis-associated protein 6 N-terminal" evidence="4">
    <location>
        <begin position="10"/>
        <end position="148"/>
    </location>
</feature>
<dbReference type="GO" id="GO:0120212">
    <property type="term" value="C:sperm head-tail coupling apparatus"/>
    <property type="evidence" value="ECO:0007669"/>
    <property type="project" value="InterPro"/>
</dbReference>
<proteinExistence type="inferred from homology"/>
<evidence type="ECO:0000259" key="4">
    <source>
        <dbReference type="Pfam" id="PF14909"/>
    </source>
</evidence>
<organism evidence="5 6">
    <name type="scientific">Aldrovandia affinis</name>
    <dbReference type="NCBI Taxonomy" id="143900"/>
    <lineage>
        <taxon>Eukaryota</taxon>
        <taxon>Metazoa</taxon>
        <taxon>Chordata</taxon>
        <taxon>Craniata</taxon>
        <taxon>Vertebrata</taxon>
        <taxon>Euteleostomi</taxon>
        <taxon>Actinopterygii</taxon>
        <taxon>Neopterygii</taxon>
        <taxon>Teleostei</taxon>
        <taxon>Notacanthiformes</taxon>
        <taxon>Halosauridae</taxon>
        <taxon>Aldrovandia</taxon>
    </lineage>
</organism>
<dbReference type="Proteomes" id="UP001221898">
    <property type="component" value="Unassembled WGS sequence"/>
</dbReference>
<reference evidence="5" key="1">
    <citation type="journal article" date="2023" name="Science">
        <title>Genome structures resolve the early diversification of teleost fishes.</title>
        <authorList>
            <person name="Parey E."/>
            <person name="Louis A."/>
            <person name="Montfort J."/>
            <person name="Bouchez O."/>
            <person name="Roques C."/>
            <person name="Iampietro C."/>
            <person name="Lluch J."/>
            <person name="Castinel A."/>
            <person name="Donnadieu C."/>
            <person name="Desvignes T."/>
            <person name="Floi Bucao C."/>
            <person name="Jouanno E."/>
            <person name="Wen M."/>
            <person name="Mejri S."/>
            <person name="Dirks R."/>
            <person name="Jansen H."/>
            <person name="Henkel C."/>
            <person name="Chen W.J."/>
            <person name="Zahm M."/>
            <person name="Cabau C."/>
            <person name="Klopp C."/>
            <person name="Thompson A.W."/>
            <person name="Robinson-Rechavi M."/>
            <person name="Braasch I."/>
            <person name="Lecointre G."/>
            <person name="Bobe J."/>
            <person name="Postlethwait J.H."/>
            <person name="Berthelot C."/>
            <person name="Roest Crollius H."/>
            <person name="Guiguen Y."/>
        </authorList>
    </citation>
    <scope>NUCLEOTIDE SEQUENCE</scope>
    <source>
        <strain evidence="5">NC1722</strain>
    </source>
</reference>
<gene>
    <name evidence="5" type="ORF">AAFF_G00191140</name>
</gene>
<dbReference type="GO" id="GO:0007283">
    <property type="term" value="P:spermatogenesis"/>
    <property type="evidence" value="ECO:0007669"/>
    <property type="project" value="InterPro"/>
</dbReference>
<accession>A0AAD7RJV9</accession>